<evidence type="ECO:0000313" key="4">
    <source>
        <dbReference type="EMBL" id="GAA5526108.1"/>
    </source>
</evidence>
<proteinExistence type="predicted"/>
<dbReference type="SMART" id="SM00028">
    <property type="entry name" value="TPR"/>
    <property type="match status" value="2"/>
</dbReference>
<dbReference type="InterPro" id="IPR038765">
    <property type="entry name" value="Papain-like_cys_pep_sf"/>
</dbReference>
<gene>
    <name evidence="4" type="ORF">Maes01_02702</name>
</gene>
<feature type="chain" id="PRO_5047363022" description="Transglutaminase-like domain-containing protein" evidence="2">
    <location>
        <begin position="21"/>
        <end position="323"/>
    </location>
</feature>
<accession>A0ABP9WU34</accession>
<dbReference type="SUPFAM" id="SSF54001">
    <property type="entry name" value="Cysteine proteinases"/>
    <property type="match status" value="1"/>
</dbReference>
<feature type="signal peptide" evidence="2">
    <location>
        <begin position="1"/>
        <end position="20"/>
    </location>
</feature>
<dbReference type="InterPro" id="IPR019734">
    <property type="entry name" value="TPR_rpt"/>
</dbReference>
<dbReference type="Pfam" id="PF01841">
    <property type="entry name" value="Transglut_core"/>
    <property type="match status" value="1"/>
</dbReference>
<keyword evidence="2" id="KW-0732">Signal</keyword>
<evidence type="ECO:0000313" key="5">
    <source>
        <dbReference type="Proteomes" id="UP001408594"/>
    </source>
</evidence>
<keyword evidence="5" id="KW-1185">Reference proteome</keyword>
<evidence type="ECO:0000259" key="3">
    <source>
        <dbReference type="Pfam" id="PF01841"/>
    </source>
</evidence>
<dbReference type="InterPro" id="IPR002931">
    <property type="entry name" value="Transglutaminase-like"/>
</dbReference>
<dbReference type="Gene3D" id="3.10.620.30">
    <property type="match status" value="1"/>
</dbReference>
<dbReference type="PROSITE" id="PS50005">
    <property type="entry name" value="TPR"/>
    <property type="match status" value="1"/>
</dbReference>
<feature type="repeat" description="TPR" evidence="1">
    <location>
        <begin position="237"/>
        <end position="270"/>
    </location>
</feature>
<evidence type="ECO:0000256" key="2">
    <source>
        <dbReference type="SAM" id="SignalP"/>
    </source>
</evidence>
<dbReference type="SUPFAM" id="SSF48452">
    <property type="entry name" value="TPR-like"/>
    <property type="match status" value="1"/>
</dbReference>
<organism evidence="4 5">
    <name type="scientific">Microbulbifer aestuariivivens</name>
    <dbReference type="NCBI Taxonomy" id="1908308"/>
    <lineage>
        <taxon>Bacteria</taxon>
        <taxon>Pseudomonadati</taxon>
        <taxon>Pseudomonadota</taxon>
        <taxon>Gammaproteobacteria</taxon>
        <taxon>Cellvibrionales</taxon>
        <taxon>Microbulbiferaceae</taxon>
        <taxon>Microbulbifer</taxon>
    </lineage>
</organism>
<sequence length="323" mass="35924">MLRTFIVVTLLLQLGCASHSAVKASREAGIEPAELLQTPMIFSGDGHRESKGEQCSTTGKNLFALSPEMRRYLQSAAKGYTSTQRMNSVIDDLKKRNFYLQYDLNHTTSASEAFSLQKGNCISHAAMIVAMARHLGLEAHLNQSSRNAGTQVAESESGVRFRQRISHINAVVMVSEGAFIVEQDYRIYRGKDLNLLSDRKAKSLYLNNLAIEAMLRGELEQAFVHIRHAIERDYDDSTLWVSLGTLYRRIGDTTLAQQSFTHALNLNPGDAMALHNLALLQDSSRFEEAYVDNFIAPTDRPLMSGEALEGAQESEQEIGPLAR</sequence>
<dbReference type="Gene3D" id="1.25.40.10">
    <property type="entry name" value="Tetratricopeptide repeat domain"/>
    <property type="match status" value="1"/>
</dbReference>
<feature type="domain" description="Transglutaminase-like" evidence="3">
    <location>
        <begin position="81"/>
        <end position="142"/>
    </location>
</feature>
<evidence type="ECO:0000256" key="1">
    <source>
        <dbReference type="PROSITE-ProRule" id="PRU00339"/>
    </source>
</evidence>
<name>A0ABP9WU34_9GAMM</name>
<protein>
    <recommendedName>
        <fullName evidence="3">Transglutaminase-like domain-containing protein</fullName>
    </recommendedName>
</protein>
<dbReference type="InterPro" id="IPR011990">
    <property type="entry name" value="TPR-like_helical_dom_sf"/>
</dbReference>
<comment type="caution">
    <text evidence="4">The sequence shown here is derived from an EMBL/GenBank/DDBJ whole genome shotgun (WGS) entry which is preliminary data.</text>
</comment>
<dbReference type="EMBL" id="BAABRT010000026">
    <property type="protein sequence ID" value="GAA5526108.1"/>
    <property type="molecule type" value="Genomic_DNA"/>
</dbReference>
<dbReference type="Proteomes" id="UP001408594">
    <property type="component" value="Unassembled WGS sequence"/>
</dbReference>
<keyword evidence="1" id="KW-0802">TPR repeat</keyword>
<reference evidence="4 5" key="1">
    <citation type="submission" date="2024-02" db="EMBL/GenBank/DDBJ databases">
        <title>Microbulbifer aestuariivivens NBRC 112533.</title>
        <authorList>
            <person name="Ichikawa N."/>
            <person name="Katano-Makiyama Y."/>
            <person name="Hidaka K."/>
        </authorList>
    </citation>
    <scope>NUCLEOTIDE SEQUENCE [LARGE SCALE GENOMIC DNA]</scope>
    <source>
        <strain evidence="4 5">NBRC 112533</strain>
    </source>
</reference>